<dbReference type="PANTHER" id="PTHR10039">
    <property type="entry name" value="AMELOGENIN"/>
    <property type="match status" value="1"/>
</dbReference>
<accession>A0AA39QXG8</accession>
<dbReference type="Gene3D" id="3.40.50.1820">
    <property type="entry name" value="alpha/beta hydrolase"/>
    <property type="match status" value="1"/>
</dbReference>
<evidence type="ECO:0000259" key="3">
    <source>
        <dbReference type="Pfam" id="PF24883"/>
    </source>
</evidence>
<dbReference type="EMBL" id="JAFEKC020000017">
    <property type="protein sequence ID" value="KAK0510084.1"/>
    <property type="molecule type" value="Genomic_DNA"/>
</dbReference>
<name>A0AA39QXG8_9LECA</name>
<dbReference type="PANTHER" id="PTHR10039:SF17">
    <property type="entry name" value="FUNGAL STAND N-TERMINAL GOODBYE DOMAIN-CONTAINING PROTEIN-RELATED"/>
    <property type="match status" value="1"/>
</dbReference>
<dbReference type="Pfam" id="PF24883">
    <property type="entry name" value="NPHP3_N"/>
    <property type="match status" value="1"/>
</dbReference>
<evidence type="ECO:0000313" key="5">
    <source>
        <dbReference type="Proteomes" id="UP001166286"/>
    </source>
</evidence>
<gene>
    <name evidence="4" type="ORF">JMJ35_007478</name>
</gene>
<keyword evidence="2" id="KW-1133">Transmembrane helix</keyword>
<feature type="domain" description="Nephrocystin 3-like N-terminal" evidence="3">
    <location>
        <begin position="421"/>
        <end position="592"/>
    </location>
</feature>
<dbReference type="InterPro" id="IPR056884">
    <property type="entry name" value="NPHP3-like_N"/>
</dbReference>
<reference evidence="4" key="1">
    <citation type="submission" date="2023-03" db="EMBL/GenBank/DDBJ databases">
        <title>Complete genome of Cladonia borealis.</title>
        <authorList>
            <person name="Park H."/>
        </authorList>
    </citation>
    <scope>NUCLEOTIDE SEQUENCE</scope>
    <source>
        <strain evidence="4">ANT050790</strain>
    </source>
</reference>
<dbReference type="InterPro" id="IPR027417">
    <property type="entry name" value="P-loop_NTPase"/>
</dbReference>
<keyword evidence="1" id="KW-0677">Repeat</keyword>
<evidence type="ECO:0000256" key="2">
    <source>
        <dbReference type="SAM" id="Phobius"/>
    </source>
</evidence>
<evidence type="ECO:0000256" key="1">
    <source>
        <dbReference type="ARBA" id="ARBA00022737"/>
    </source>
</evidence>
<dbReference type="Gene3D" id="3.40.50.300">
    <property type="entry name" value="P-loop containing nucleotide triphosphate hydrolases"/>
    <property type="match status" value="1"/>
</dbReference>
<organism evidence="4 5">
    <name type="scientific">Cladonia borealis</name>
    <dbReference type="NCBI Taxonomy" id="184061"/>
    <lineage>
        <taxon>Eukaryota</taxon>
        <taxon>Fungi</taxon>
        <taxon>Dikarya</taxon>
        <taxon>Ascomycota</taxon>
        <taxon>Pezizomycotina</taxon>
        <taxon>Lecanoromycetes</taxon>
        <taxon>OSLEUM clade</taxon>
        <taxon>Lecanoromycetidae</taxon>
        <taxon>Lecanorales</taxon>
        <taxon>Lecanorineae</taxon>
        <taxon>Cladoniaceae</taxon>
        <taxon>Cladonia</taxon>
    </lineage>
</organism>
<dbReference type="Proteomes" id="UP001166286">
    <property type="component" value="Unassembled WGS sequence"/>
</dbReference>
<dbReference type="SUPFAM" id="SSF52540">
    <property type="entry name" value="P-loop containing nucleoside triphosphate hydrolases"/>
    <property type="match status" value="1"/>
</dbReference>
<sequence>MSFSTRNGTLTEFFSRSYAEILSISLICVVVLATSIRFVAWLKFPNQLARWNIDPTSDRDTCSNGKSTNLPQTGLARVGAELDGSIGLQVLHEGKDAAVDIVGVHGLGANPAHAWLWHKKNNPADGDRRGYPKKDLNWLKELLPGKLASAELSCRVLVYNYDSRWILNARKQRLSNISDRMLDNLQNKRRKSGRPIIFIAHSFGGNLVEQAIISASRPNSEWADIASSTAGIVFLGTPHRGCGAANWGALIATLGRWGIGSEPSILKSLENHSDILTDLLRDFSRWIWDESVSVVCFFENQATNYSARFASPLPIATLVVDENSACIDGHKGTSLDADHFKINKFWGLRDPSFDLVYNEIERMAQRGPLAVQDRRRLPEIPRDQNDVYDELSKCLRDMEVTNPHDLLRDLKSRRGKRVQHTCEWILERDKFTAWRDSSRPQLFRVIGPPGIGKTMLSTFLVDILEEKVRKSSGKLFAFFFCDDKVQGQKSPAALLRSLIWQLLLQKKDLYKHVQQDYKLHGKDTCFKEVSSLSRMLESMIQDPVAGEVFILIDALDECDPSSREGLLAGVHDLFGTSSATDTRMFKFVITCRPEIPDIEAELRFVSSTLRMDSVAVNTDLDDYINIRVKELPDYPQRGYPKDEVRKALKDGAGGTFLWASLMIADLKQTRMHKVMDKLRNPLPKNLPELYATILDRIRKDDREDARFILHLMVAALRPLTKFEIAAAFSAWKDHVLLQSTSQTLYTSTGIFSSIGHTILDMIQGDKDTSGNYEFMSHKFKPRGTVNFCHQSVKDFLLSCPEDAWYHISAASADIFVFQVCWKYLTAKNSSGRTLENLLYTRDERPYTAGTKNGTLERLRHQLLYQPENSSSEGCFVTEDPGQGIPENLLCRREQPEGKSIEREDICQWLNTLDGEYPFQSYVDSCWIPKGESVLLQSKIAFEKGPLLRDTLFIHAVRTNWRLAIKLMYQHGTNPSKSYYLRSKARHISKTRGPRGPSSHRRPR</sequence>
<keyword evidence="2" id="KW-0812">Transmembrane</keyword>
<keyword evidence="2" id="KW-0472">Membrane</keyword>
<dbReference type="SUPFAM" id="SSF53474">
    <property type="entry name" value="alpha/beta-Hydrolases"/>
    <property type="match status" value="1"/>
</dbReference>
<proteinExistence type="predicted"/>
<protein>
    <recommendedName>
        <fullName evidence="3">Nephrocystin 3-like N-terminal domain-containing protein</fullName>
    </recommendedName>
</protein>
<comment type="caution">
    <text evidence="4">The sequence shown here is derived from an EMBL/GenBank/DDBJ whole genome shotgun (WGS) entry which is preliminary data.</text>
</comment>
<evidence type="ECO:0000313" key="4">
    <source>
        <dbReference type="EMBL" id="KAK0510084.1"/>
    </source>
</evidence>
<dbReference type="AlphaFoldDB" id="A0AA39QXG8"/>
<feature type="transmembrane region" description="Helical" evidence="2">
    <location>
        <begin position="21"/>
        <end position="42"/>
    </location>
</feature>
<keyword evidence="5" id="KW-1185">Reference proteome</keyword>
<dbReference type="InterPro" id="IPR029058">
    <property type="entry name" value="AB_hydrolase_fold"/>
</dbReference>